<dbReference type="InterPro" id="IPR027417">
    <property type="entry name" value="P-loop_NTPase"/>
</dbReference>
<dbReference type="PANTHER" id="PTHR38467:SF1">
    <property type="entry name" value="CONJUGATIVE TRANSFER: ASSEMBLY"/>
    <property type="match status" value="1"/>
</dbReference>
<evidence type="ECO:0000313" key="3">
    <source>
        <dbReference type="Proteomes" id="UP000264605"/>
    </source>
</evidence>
<dbReference type="InterPro" id="IPR053155">
    <property type="entry name" value="F-pilin_assembly_TraC"/>
</dbReference>
<organism evidence="2 3">
    <name type="scientific">Pseudoalteromonas lipolytica</name>
    <dbReference type="NCBI Taxonomy" id="570156"/>
    <lineage>
        <taxon>Bacteria</taxon>
        <taxon>Pseudomonadati</taxon>
        <taxon>Pseudomonadota</taxon>
        <taxon>Gammaproteobacteria</taxon>
        <taxon>Alteromonadales</taxon>
        <taxon>Pseudoalteromonadaceae</taxon>
        <taxon>Pseudoalteromonas</taxon>
    </lineage>
</organism>
<dbReference type="KEGG" id="pdj:D0907_20400"/>
<dbReference type="PANTHER" id="PTHR38467">
    <property type="match status" value="1"/>
</dbReference>
<protein>
    <recommendedName>
        <fullName evidence="1">TraG P-loop domain-containing protein</fullName>
    </recommendedName>
</protein>
<evidence type="ECO:0000313" key="2">
    <source>
        <dbReference type="EMBL" id="AXV67692.1"/>
    </source>
</evidence>
<evidence type="ECO:0000259" key="1">
    <source>
        <dbReference type="Pfam" id="PF19044"/>
    </source>
</evidence>
<dbReference type="SUPFAM" id="SSF52540">
    <property type="entry name" value="P-loop containing nucleoside triphosphate hydrolases"/>
    <property type="match status" value="1"/>
</dbReference>
<dbReference type="RefSeq" id="WP_118845492.1">
    <property type="nucleotide sequence ID" value="NZ_CP032092.1"/>
</dbReference>
<dbReference type="GeneID" id="99507842"/>
<dbReference type="Gene3D" id="1.10.8.730">
    <property type="match status" value="1"/>
</dbReference>
<keyword evidence="2" id="KW-0614">Plasmid</keyword>
<dbReference type="AlphaFoldDB" id="A0AAD0S4N4"/>
<proteinExistence type="predicted"/>
<sequence length="865" mass="98658">MLNKIQEAIEKILNPDIEETQQNFAGPLWRSIIEDQQKLLGGNKAAELNCVMEYIKEYQMFLMEGGYIGFVIACQPTNGVNNEIRTAYEGFLSDEFPHNTLIQLSLAALPRIDGFLNGYRQLRGKRIGGEDGELADAMSESVINYYSKARKESLDKKSGIRPRDFEHWITVKIPVKNFIPSDKELKEFLEIKDRTYSIFEGLGLAPLILNDEEWLSRMQTFFNHSPNALWRDKVKINKLVPLGAQILEQGGIINRDEYGLEFSSLDEKSNGFASVMTLKQTPDYLNYGDIINLLGDWRFGKRTVAWNPYLMTLNVQLPSIHSANEEFDRRNKWLKKQAKGKMLEWVSTLKDQAQDYFAIEDELKNSRLCKISLNLIILGGSKKETFTATRKLQAFFKRKEYKFNIETILAPSTFLNALPLGLDDEYIKLSDRFDEWTAKGAVFLLPHSASWKGNTSRPILEFVTRFGQIFGLDIFETDGSFNALICARSGAGKSFFNNKLITSYLGSGVKSRLDVGSDTDGAQVFVIDKGRSYENLASQYKNAQFIDFNENMKFSLDPFANIDDFYGKEGQAAMVHSLLKAMASESGDLSDYQSTEMLTVLTELWNLKGKDSSITDFSELCEKHQDVEIKRIGRQLKPWCEGGIFGDFFGKKYPPINFKSRLIVCEMDELSSQPHLSQCVLMSLINAAQHAMFLSGNKQRKLFILDEAWEYLKDKPGKVNYLAEFLETGWRRFRKTRAAGICITQSLLDAYQSQAGMAIVNNSPWKFMLAQEPEAVDKLKELKAYDGTDQDYDLMKSVHTDKGHYSEILVRYGQSREIVKLFVDKETQLVYSTDPDDRELVDKFKSQGYSIKKALELANKEKGRG</sequence>
<accession>A0AAD0S4N4</accession>
<dbReference type="Gene3D" id="3.40.50.300">
    <property type="entry name" value="P-loop containing nucleotide triphosphate hydrolases"/>
    <property type="match status" value="1"/>
</dbReference>
<geneLocation type="plasmid" evidence="2 3">
    <name>unnamed2</name>
</geneLocation>
<dbReference type="InterPro" id="IPR043964">
    <property type="entry name" value="P-loop_TraG"/>
</dbReference>
<name>A0AAD0S4N4_9GAMM</name>
<dbReference type="Pfam" id="PF11130">
    <property type="entry name" value="TraC_F_IV"/>
    <property type="match status" value="1"/>
</dbReference>
<gene>
    <name evidence="2" type="ORF">D0907_20400</name>
</gene>
<dbReference type="InterPro" id="IPR025955">
    <property type="entry name" value="TraC/Conjuga_ATPase"/>
</dbReference>
<feature type="domain" description="TraG P-loop" evidence="1">
    <location>
        <begin position="482"/>
        <end position="860"/>
    </location>
</feature>
<dbReference type="Pfam" id="PF19044">
    <property type="entry name" value="P-loop_TraG"/>
    <property type="match status" value="1"/>
</dbReference>
<dbReference type="EMBL" id="CP032092">
    <property type="protein sequence ID" value="AXV67692.1"/>
    <property type="molecule type" value="Genomic_DNA"/>
</dbReference>
<reference evidence="2 3" key="1">
    <citation type="submission" date="2018-08" db="EMBL/GenBank/DDBJ databases">
        <title>Draft genome sequence of Pseudoalteromonas donghaensis HJ51.</title>
        <authorList>
            <person name="Oh J."/>
            <person name="Roh D."/>
        </authorList>
    </citation>
    <scope>NUCLEOTIDE SEQUENCE [LARGE SCALE GENOMIC DNA]</scope>
    <source>
        <strain evidence="2 3">HJ51</strain>
        <plasmid evidence="2 3">unnamed2</plasmid>
    </source>
</reference>
<dbReference type="Proteomes" id="UP000264605">
    <property type="component" value="Plasmid unnamed2"/>
</dbReference>